<comment type="subcellular location">
    <subcellularLocation>
        <location evidence="2">Cell inner membrane</location>
        <topology evidence="2">Single-pass membrane protein</topology>
        <orientation evidence="2">Periplasmic side</orientation>
    </subcellularLocation>
</comment>
<comment type="function">
    <text evidence="1">May be involved in the folding of the extracellular lipase during its passage through the periplasm.</text>
</comment>
<comment type="caution">
    <text evidence="16">The sequence shown here is derived from an EMBL/GenBank/DDBJ whole genome shotgun (WGS) entry which is preliminary data.</text>
</comment>
<dbReference type="SUPFAM" id="SSF158855">
    <property type="entry name" value="Lipase chaperone-like"/>
    <property type="match status" value="1"/>
</dbReference>
<evidence type="ECO:0000256" key="12">
    <source>
        <dbReference type="ARBA" id="ARBA00023186"/>
    </source>
</evidence>
<keyword evidence="9" id="KW-1133">Transmembrane helix</keyword>
<evidence type="ECO:0000256" key="15">
    <source>
        <dbReference type="ARBA" id="ARBA00033028"/>
    </source>
</evidence>
<dbReference type="Proteomes" id="UP000227088">
    <property type="component" value="Unassembled WGS sequence"/>
</dbReference>
<evidence type="ECO:0000256" key="14">
    <source>
        <dbReference type="ARBA" id="ARBA00031542"/>
    </source>
</evidence>
<evidence type="ECO:0000313" key="17">
    <source>
        <dbReference type="Proteomes" id="UP000227088"/>
    </source>
</evidence>
<evidence type="ECO:0000256" key="13">
    <source>
        <dbReference type="ARBA" id="ARBA00030948"/>
    </source>
</evidence>
<dbReference type="GO" id="GO:0051082">
    <property type="term" value="F:unfolded protein binding"/>
    <property type="evidence" value="ECO:0007669"/>
    <property type="project" value="InterPro"/>
</dbReference>
<dbReference type="EMBL" id="MABE01000681">
    <property type="protein sequence ID" value="OUS35565.1"/>
    <property type="molecule type" value="Genomic_DNA"/>
</dbReference>
<protein>
    <recommendedName>
        <fullName evidence="4">Lipase chaperone</fullName>
    </recommendedName>
    <alternativeName>
        <fullName evidence="15">Lipase foldase</fullName>
    </alternativeName>
    <alternativeName>
        <fullName evidence="13">Lipase helper protein</fullName>
    </alternativeName>
    <alternativeName>
        <fullName evidence="14">Lipase modulator</fullName>
    </alternativeName>
</protein>
<dbReference type="GO" id="GO:0016042">
    <property type="term" value="P:lipid catabolic process"/>
    <property type="evidence" value="ECO:0007669"/>
    <property type="project" value="UniProtKB-KW"/>
</dbReference>
<organism evidence="16 17">
    <name type="scientific">Oleispira antarctica</name>
    <dbReference type="NCBI Taxonomy" id="188908"/>
    <lineage>
        <taxon>Bacteria</taxon>
        <taxon>Pseudomonadati</taxon>
        <taxon>Pseudomonadota</taxon>
        <taxon>Gammaproteobacteria</taxon>
        <taxon>Oceanospirillales</taxon>
        <taxon>Oceanospirillaceae</taxon>
        <taxon>Oleispira</taxon>
    </lineage>
</organism>
<name>A0A1Y5HL55_OLEAN</name>
<evidence type="ECO:0000313" key="16">
    <source>
        <dbReference type="EMBL" id="OUS35565.1"/>
    </source>
</evidence>
<evidence type="ECO:0000256" key="10">
    <source>
        <dbReference type="ARBA" id="ARBA00023098"/>
    </source>
</evidence>
<reference evidence="17" key="1">
    <citation type="journal article" date="2017" name="Proc. Natl. Acad. Sci. U.S.A.">
        <title>Simulation of Deepwater Horizon oil plume reveals substrate specialization within a complex community of hydrocarbon degraders.</title>
        <authorList>
            <person name="Hu P."/>
            <person name="Dubinsky E.A."/>
            <person name="Probst A.J."/>
            <person name="Wang J."/>
            <person name="Sieber C.M.K."/>
            <person name="Tom L.M."/>
            <person name="Gardinali P."/>
            <person name="Banfield J.F."/>
            <person name="Atlas R.M."/>
            <person name="Andersen G.L."/>
        </authorList>
    </citation>
    <scope>NUCLEOTIDE SEQUENCE [LARGE SCALE GENOMIC DNA]</scope>
</reference>
<evidence type="ECO:0000256" key="3">
    <source>
        <dbReference type="ARBA" id="ARBA00010358"/>
    </source>
</evidence>
<keyword evidence="10" id="KW-0443">Lipid metabolism</keyword>
<dbReference type="AlphaFoldDB" id="A0A1Y5HL55"/>
<keyword evidence="8" id="KW-0442">Lipid degradation</keyword>
<evidence type="ECO:0000256" key="4">
    <source>
        <dbReference type="ARBA" id="ARBA00019692"/>
    </source>
</evidence>
<keyword evidence="7" id="KW-0812">Transmembrane</keyword>
<dbReference type="GO" id="GO:0006457">
    <property type="term" value="P:protein folding"/>
    <property type="evidence" value="ECO:0007669"/>
    <property type="project" value="InterPro"/>
</dbReference>
<keyword evidence="12" id="KW-0143">Chaperone</keyword>
<evidence type="ECO:0000256" key="1">
    <source>
        <dbReference type="ARBA" id="ARBA00003280"/>
    </source>
</evidence>
<evidence type="ECO:0000256" key="11">
    <source>
        <dbReference type="ARBA" id="ARBA00023136"/>
    </source>
</evidence>
<evidence type="ECO:0000256" key="6">
    <source>
        <dbReference type="ARBA" id="ARBA00022519"/>
    </source>
</evidence>
<dbReference type="GO" id="GO:0005886">
    <property type="term" value="C:plasma membrane"/>
    <property type="evidence" value="ECO:0007669"/>
    <property type="project" value="UniProtKB-SubCell"/>
</dbReference>
<gene>
    <name evidence="16" type="ORF">A9R00_11950</name>
</gene>
<evidence type="ECO:0000256" key="9">
    <source>
        <dbReference type="ARBA" id="ARBA00022989"/>
    </source>
</evidence>
<dbReference type="Pfam" id="PF03280">
    <property type="entry name" value="Lipase_chap"/>
    <property type="match status" value="1"/>
</dbReference>
<keyword evidence="11" id="KW-0472">Membrane</keyword>
<proteinExistence type="inferred from homology"/>
<evidence type="ECO:0000256" key="2">
    <source>
        <dbReference type="ARBA" id="ARBA00004383"/>
    </source>
</evidence>
<sequence length="322" mass="36831">MTACLLAVYFTYVNFQPGISKAPITISSAKEINRDAFENYQYSPLPQKPASLLNVSHGVTLAADQYDHLIIDMGIKDLFEFYLSALGEESLSVILNRIQNVFTSQLPPLAVKEAMALLRNYVDYRIELAEVKNTMKLLQAGKGANLNALQEQKNQEAQLRQKFFNHETYLAFFEKEDVMDKFMLTQLQIVNDPELSKQHKQQQVRELELTLPEEVQQIRKKAGQHGELNLAVKEMRNEGANDESIFQYRAQTLGEQAARNLAQLDEKRNKWKSRFEHYVLQHNNILDSGLSELDSQLAIDQLIQNSFTAREGIRVRALVNGL</sequence>
<evidence type="ECO:0000256" key="5">
    <source>
        <dbReference type="ARBA" id="ARBA00022475"/>
    </source>
</evidence>
<evidence type="ECO:0000256" key="7">
    <source>
        <dbReference type="ARBA" id="ARBA00022692"/>
    </source>
</evidence>
<dbReference type="InterPro" id="IPR004961">
    <property type="entry name" value="Lipase_chaperone"/>
</dbReference>
<keyword evidence="6" id="KW-0997">Cell inner membrane</keyword>
<keyword evidence="5" id="KW-1003">Cell membrane</keyword>
<accession>A0A1Y5HL55</accession>
<comment type="similarity">
    <text evidence="3">Belongs to the lipase chaperone family.</text>
</comment>
<evidence type="ECO:0000256" key="8">
    <source>
        <dbReference type="ARBA" id="ARBA00022963"/>
    </source>
</evidence>